<dbReference type="PANTHER" id="PTHR45648:SF22">
    <property type="entry name" value="GDSL LIPASE_ACYLHYDROLASE FAMILY PROTEIN (AFU_ORTHOLOGUE AFUA_4G14700)"/>
    <property type="match status" value="1"/>
</dbReference>
<protein>
    <submittedName>
        <fullName evidence="3">Carbohydrate esterase family 16 protein</fullName>
    </submittedName>
</protein>
<keyword evidence="1" id="KW-0378">Hydrolase</keyword>
<evidence type="ECO:0000256" key="2">
    <source>
        <dbReference type="SAM" id="SignalP"/>
    </source>
</evidence>
<dbReference type="Proteomes" id="UP000054007">
    <property type="component" value="Unassembled WGS sequence"/>
</dbReference>
<organism evidence="3 4">
    <name type="scientific">Cylindrobasidium torrendii FP15055 ss-10</name>
    <dbReference type="NCBI Taxonomy" id="1314674"/>
    <lineage>
        <taxon>Eukaryota</taxon>
        <taxon>Fungi</taxon>
        <taxon>Dikarya</taxon>
        <taxon>Basidiomycota</taxon>
        <taxon>Agaricomycotina</taxon>
        <taxon>Agaricomycetes</taxon>
        <taxon>Agaricomycetidae</taxon>
        <taxon>Agaricales</taxon>
        <taxon>Marasmiineae</taxon>
        <taxon>Physalacriaceae</taxon>
        <taxon>Cylindrobasidium</taxon>
    </lineage>
</organism>
<dbReference type="InterPro" id="IPR051058">
    <property type="entry name" value="GDSL_Est/Lipase"/>
</dbReference>
<dbReference type="EMBL" id="KN880506">
    <property type="protein sequence ID" value="KIY68268.1"/>
    <property type="molecule type" value="Genomic_DNA"/>
</dbReference>
<dbReference type="AlphaFoldDB" id="A0A0D7BCQ5"/>
<name>A0A0D7BCQ5_9AGAR</name>
<sequence>MLFLLPALLALSAVDAAGITDVVIFGDSFSDQSRLYSLINGTYPGKNYQSVYPPDAIAGDGGFQWPYYLGLYGNYTIWNYAVGGAVCSEALTPLDGIPDVTSGQPAWFIEDHMVSDNKTGEQTLLLDPDSFTVIVFIGTNDVGMSSFISNDQLANVSLPDIADCQLNAIRNMHSLGARHFILNALTPLHLTKLYSNSSEPTFYWPKEHDGEAWNKGMYNIVHSVNRILSDGVKVLNAEWQGDGEVEWFDTYALFEEFYYNPTPYFNGSIPADTNEPCHQCPVDSSQACVDCPLEERDSHMLWDDLHPGEQTGRNLAMEMHKKIGGQSAY</sequence>
<gene>
    <name evidence="3" type="ORF">CYLTODRAFT_421773</name>
</gene>
<dbReference type="OrthoDB" id="1600564at2759"/>
<feature type="signal peptide" evidence="2">
    <location>
        <begin position="1"/>
        <end position="16"/>
    </location>
</feature>
<proteinExistence type="predicted"/>
<reference evidence="3 4" key="1">
    <citation type="journal article" date="2015" name="Fungal Genet. Biol.">
        <title>Evolution of novel wood decay mechanisms in Agaricales revealed by the genome sequences of Fistulina hepatica and Cylindrobasidium torrendii.</title>
        <authorList>
            <person name="Floudas D."/>
            <person name="Held B.W."/>
            <person name="Riley R."/>
            <person name="Nagy L.G."/>
            <person name="Koehler G."/>
            <person name="Ransdell A.S."/>
            <person name="Younus H."/>
            <person name="Chow J."/>
            <person name="Chiniquy J."/>
            <person name="Lipzen A."/>
            <person name="Tritt A."/>
            <person name="Sun H."/>
            <person name="Haridas S."/>
            <person name="LaButti K."/>
            <person name="Ohm R.A."/>
            <person name="Kues U."/>
            <person name="Blanchette R.A."/>
            <person name="Grigoriev I.V."/>
            <person name="Minto R.E."/>
            <person name="Hibbett D.S."/>
        </authorList>
    </citation>
    <scope>NUCLEOTIDE SEQUENCE [LARGE SCALE GENOMIC DNA]</scope>
    <source>
        <strain evidence="3 4">FP15055 ss-10</strain>
    </source>
</reference>
<dbReference type="Pfam" id="PF00657">
    <property type="entry name" value="Lipase_GDSL"/>
    <property type="match status" value="1"/>
</dbReference>
<evidence type="ECO:0000313" key="4">
    <source>
        <dbReference type="Proteomes" id="UP000054007"/>
    </source>
</evidence>
<dbReference type="PANTHER" id="PTHR45648">
    <property type="entry name" value="GDSL LIPASE/ACYLHYDROLASE FAMILY PROTEIN (AFU_ORTHOLOGUE AFUA_4G14700)"/>
    <property type="match status" value="1"/>
</dbReference>
<accession>A0A0D7BCQ5</accession>
<dbReference type="SUPFAM" id="SSF52266">
    <property type="entry name" value="SGNH hydrolase"/>
    <property type="match status" value="1"/>
</dbReference>
<dbReference type="InterPro" id="IPR036514">
    <property type="entry name" value="SGNH_hydro_sf"/>
</dbReference>
<dbReference type="Gene3D" id="3.40.50.1110">
    <property type="entry name" value="SGNH hydrolase"/>
    <property type="match status" value="1"/>
</dbReference>
<evidence type="ECO:0000313" key="3">
    <source>
        <dbReference type="EMBL" id="KIY68268.1"/>
    </source>
</evidence>
<dbReference type="InterPro" id="IPR001087">
    <property type="entry name" value="GDSL"/>
</dbReference>
<keyword evidence="4" id="KW-1185">Reference proteome</keyword>
<feature type="chain" id="PRO_5002317170" evidence="2">
    <location>
        <begin position="17"/>
        <end position="329"/>
    </location>
</feature>
<keyword evidence="2" id="KW-0732">Signal</keyword>
<dbReference type="GO" id="GO:0016788">
    <property type="term" value="F:hydrolase activity, acting on ester bonds"/>
    <property type="evidence" value="ECO:0007669"/>
    <property type="project" value="InterPro"/>
</dbReference>
<evidence type="ECO:0000256" key="1">
    <source>
        <dbReference type="ARBA" id="ARBA00022801"/>
    </source>
</evidence>